<dbReference type="InterPro" id="IPR000515">
    <property type="entry name" value="MetI-like"/>
</dbReference>
<dbReference type="NCBIfam" id="TIGR00363">
    <property type="entry name" value="MetQ/NlpA family lipoprotein"/>
    <property type="match status" value="1"/>
</dbReference>
<dbReference type="Pfam" id="PF03180">
    <property type="entry name" value="Lipoprotein_9"/>
    <property type="match status" value="1"/>
</dbReference>
<comment type="subcellular location">
    <subcellularLocation>
        <location evidence="2">Cell inner membrane</location>
        <topology evidence="2">Multi-pass membrane protein</topology>
    </subcellularLocation>
    <subcellularLocation>
        <location evidence="1">Cell membrane</location>
        <topology evidence="1">Lipid-anchor</topology>
    </subcellularLocation>
    <subcellularLocation>
        <location evidence="11">Cell membrane</location>
        <topology evidence="11">Multi-pass membrane protein</topology>
    </subcellularLocation>
</comment>
<evidence type="ECO:0000256" key="9">
    <source>
        <dbReference type="ARBA" id="ARBA00023139"/>
    </source>
</evidence>
<dbReference type="GO" id="GO:0055085">
    <property type="term" value="P:transmembrane transport"/>
    <property type="evidence" value="ECO:0007669"/>
    <property type="project" value="InterPro"/>
</dbReference>
<protein>
    <submittedName>
        <fullName evidence="13">Methionine ABC transporter substrate-binding protein</fullName>
    </submittedName>
</protein>
<keyword evidence="8 11" id="KW-0472">Membrane</keyword>
<dbReference type="InterPro" id="IPR035906">
    <property type="entry name" value="MetI-like_sf"/>
</dbReference>
<organism evidence="13 14">
    <name type="scientific">Klebsiella pneumoniae</name>
    <dbReference type="NCBI Taxonomy" id="573"/>
    <lineage>
        <taxon>Bacteria</taxon>
        <taxon>Pseudomonadati</taxon>
        <taxon>Pseudomonadota</taxon>
        <taxon>Gammaproteobacteria</taxon>
        <taxon>Enterobacterales</taxon>
        <taxon>Enterobacteriaceae</taxon>
        <taxon>Klebsiella/Raoultella group</taxon>
        <taxon>Klebsiella</taxon>
        <taxon>Klebsiella pneumoniae complex</taxon>
    </lineage>
</organism>
<name>A0A2X3F0E5_KLEPN</name>
<dbReference type="PANTHER" id="PTHR30429">
    <property type="entry name" value="D-METHIONINE-BINDING LIPOPROTEIN METQ"/>
    <property type="match status" value="1"/>
</dbReference>
<dbReference type="GO" id="GO:0005886">
    <property type="term" value="C:plasma membrane"/>
    <property type="evidence" value="ECO:0007669"/>
    <property type="project" value="UniProtKB-SubCell"/>
</dbReference>
<evidence type="ECO:0000259" key="12">
    <source>
        <dbReference type="PROSITE" id="PS50928"/>
    </source>
</evidence>
<feature type="transmembrane region" description="Helical" evidence="11">
    <location>
        <begin position="123"/>
        <end position="143"/>
    </location>
</feature>
<feature type="transmembrane region" description="Helical" evidence="11">
    <location>
        <begin position="177"/>
        <end position="196"/>
    </location>
</feature>
<evidence type="ECO:0000256" key="5">
    <source>
        <dbReference type="ARBA" id="ARBA00022692"/>
    </source>
</evidence>
<evidence type="ECO:0000256" key="1">
    <source>
        <dbReference type="ARBA" id="ARBA00004193"/>
    </source>
</evidence>
<evidence type="ECO:0000256" key="2">
    <source>
        <dbReference type="ARBA" id="ARBA00004429"/>
    </source>
</evidence>
<keyword evidence="10" id="KW-0449">Lipoprotein</keyword>
<dbReference type="Gene3D" id="3.40.190.10">
    <property type="entry name" value="Periplasmic binding protein-like II"/>
    <property type="match status" value="2"/>
</dbReference>
<sequence length="350" mass="37797">MNIFRSIPFIILLVWMIPFTRVIVGTSIGLQAAIVPLTVGAAPFIARMVENALLEIPTGLIEASRAMGATPLQIVRKVLLPEALPGLVNAATITLITLVGYSAMGGAVGAGGLGQIGYQYGYIGYNATVMNTVLVLLVVSGLFNSILWRSHRPGCDSQITLLADNTHSYRKEITWPLISKTFAAVGALIGSLALVGCGQDEKDPNHIKVGVIVGAEQQVAEVAQKVAKEKYGLDVELVTFNDYVLPNEALSKGDIDVNAFQHKPYLDQQIKDRGYKLVAVGNTFVYPIAGYSKKIKSLDELQPGSQIAVPNDPTNLGRSLLLLQQVGLIKLKDAWACCRPRWTSSRTRKT</sequence>
<dbReference type="NCBIfam" id="NF008049">
    <property type="entry name" value="PRK10782.1"/>
    <property type="match status" value="1"/>
</dbReference>
<reference evidence="13 14" key="1">
    <citation type="submission" date="2018-06" db="EMBL/GenBank/DDBJ databases">
        <authorList>
            <consortium name="Pathogen Informatics"/>
            <person name="Doyle S."/>
        </authorList>
    </citation>
    <scope>NUCLEOTIDE SEQUENCE [LARGE SCALE GENOMIC DNA]</scope>
    <source>
        <strain evidence="13 14">NCTC13465</strain>
    </source>
</reference>
<evidence type="ECO:0000256" key="7">
    <source>
        <dbReference type="ARBA" id="ARBA00022989"/>
    </source>
</evidence>
<keyword evidence="7 11" id="KW-1133">Transmembrane helix</keyword>
<dbReference type="PANTHER" id="PTHR30429:SF1">
    <property type="entry name" value="D-METHIONINE-BINDING LIPOPROTEIN METQ-RELATED"/>
    <property type="match status" value="1"/>
</dbReference>
<keyword evidence="4" id="KW-0997">Cell inner membrane</keyword>
<dbReference type="PROSITE" id="PS50928">
    <property type="entry name" value="ABC_TM1"/>
    <property type="match status" value="1"/>
</dbReference>
<dbReference type="Gene3D" id="1.10.3720.10">
    <property type="entry name" value="MetI-like"/>
    <property type="match status" value="1"/>
</dbReference>
<proteinExistence type="inferred from homology"/>
<dbReference type="SUPFAM" id="SSF161098">
    <property type="entry name" value="MetI-like"/>
    <property type="match status" value="1"/>
</dbReference>
<keyword evidence="5 11" id="KW-0812">Transmembrane</keyword>
<dbReference type="Proteomes" id="UP000251721">
    <property type="component" value="Unassembled WGS sequence"/>
</dbReference>
<evidence type="ECO:0000256" key="3">
    <source>
        <dbReference type="ARBA" id="ARBA00008973"/>
    </source>
</evidence>
<dbReference type="InterPro" id="IPR004872">
    <property type="entry name" value="Lipoprotein_NlpA"/>
</dbReference>
<accession>A0A2X3F0E5</accession>
<dbReference type="Pfam" id="PF00528">
    <property type="entry name" value="BPD_transp_1"/>
    <property type="match status" value="1"/>
</dbReference>
<dbReference type="EMBL" id="UAWQ01000013">
    <property type="protein sequence ID" value="SQC43166.1"/>
    <property type="molecule type" value="Genomic_DNA"/>
</dbReference>
<feature type="domain" description="ABC transmembrane type-1" evidence="12">
    <location>
        <begin position="1"/>
        <end position="147"/>
    </location>
</feature>
<evidence type="ECO:0000256" key="8">
    <source>
        <dbReference type="ARBA" id="ARBA00023136"/>
    </source>
</evidence>
<evidence type="ECO:0000256" key="4">
    <source>
        <dbReference type="ARBA" id="ARBA00022519"/>
    </source>
</evidence>
<comment type="similarity">
    <text evidence="11">Belongs to the binding-protein-dependent transport system permease family.</text>
</comment>
<keyword evidence="11" id="KW-0813">Transport</keyword>
<evidence type="ECO:0000256" key="6">
    <source>
        <dbReference type="ARBA" id="ARBA00022729"/>
    </source>
</evidence>
<dbReference type="AlphaFoldDB" id="A0A2X3F0E5"/>
<gene>
    <name evidence="13" type="primary">metQ_2</name>
    <name evidence="13" type="ORF">NCTC13465_01647</name>
</gene>
<keyword evidence="9" id="KW-0564">Palmitate</keyword>
<evidence type="ECO:0000313" key="14">
    <source>
        <dbReference type="Proteomes" id="UP000251721"/>
    </source>
</evidence>
<dbReference type="CDD" id="cd06261">
    <property type="entry name" value="TM_PBP2"/>
    <property type="match status" value="1"/>
</dbReference>
<evidence type="ECO:0000313" key="13">
    <source>
        <dbReference type="EMBL" id="SQC43166.1"/>
    </source>
</evidence>
<keyword evidence="4" id="KW-1003">Cell membrane</keyword>
<dbReference type="SUPFAM" id="SSF53850">
    <property type="entry name" value="Periplasmic binding protein-like II"/>
    <property type="match status" value="1"/>
</dbReference>
<evidence type="ECO:0000256" key="11">
    <source>
        <dbReference type="RuleBase" id="RU363032"/>
    </source>
</evidence>
<evidence type="ECO:0000256" key="10">
    <source>
        <dbReference type="ARBA" id="ARBA00023288"/>
    </source>
</evidence>
<feature type="transmembrane region" description="Helical" evidence="11">
    <location>
        <begin position="83"/>
        <end position="103"/>
    </location>
</feature>
<feature type="transmembrane region" description="Helical" evidence="11">
    <location>
        <begin position="6"/>
        <end position="24"/>
    </location>
</feature>
<keyword evidence="6" id="KW-0732">Signal</keyword>
<comment type="similarity">
    <text evidence="3">Belongs to the NlpA lipoprotein family.</text>
</comment>